<reference evidence="1 2" key="1">
    <citation type="submission" date="2019-02" db="EMBL/GenBank/DDBJ databases">
        <title>Deep-cultivation of Planctomycetes and their phenomic and genomic characterization uncovers novel biology.</title>
        <authorList>
            <person name="Wiegand S."/>
            <person name="Jogler M."/>
            <person name="Boedeker C."/>
            <person name="Pinto D."/>
            <person name="Vollmers J."/>
            <person name="Rivas-Marin E."/>
            <person name="Kohn T."/>
            <person name="Peeters S.H."/>
            <person name="Heuer A."/>
            <person name="Rast P."/>
            <person name="Oberbeckmann S."/>
            <person name="Bunk B."/>
            <person name="Jeske O."/>
            <person name="Meyerdierks A."/>
            <person name="Storesund J.E."/>
            <person name="Kallscheuer N."/>
            <person name="Luecker S."/>
            <person name="Lage O.M."/>
            <person name="Pohl T."/>
            <person name="Merkel B.J."/>
            <person name="Hornburger P."/>
            <person name="Mueller R.-W."/>
            <person name="Bruemmer F."/>
            <person name="Labrenz M."/>
            <person name="Spormann A.M."/>
            <person name="Op den Camp H."/>
            <person name="Overmann J."/>
            <person name="Amann R."/>
            <person name="Jetten M.S.M."/>
            <person name="Mascher T."/>
            <person name="Medema M.H."/>
            <person name="Devos D.P."/>
            <person name="Kaster A.-K."/>
            <person name="Ovreas L."/>
            <person name="Rohde M."/>
            <person name="Galperin M.Y."/>
            <person name="Jogler C."/>
        </authorList>
    </citation>
    <scope>NUCLEOTIDE SEQUENCE [LARGE SCALE GENOMIC DNA]</scope>
    <source>
        <strain evidence="1 2">TBK1r</strain>
    </source>
</reference>
<evidence type="ECO:0000313" key="2">
    <source>
        <dbReference type="Proteomes" id="UP000318081"/>
    </source>
</evidence>
<name>A0ABX5XWE2_9BACT</name>
<keyword evidence="2" id="KW-1185">Reference proteome</keyword>
<accession>A0ABX5XWE2</accession>
<dbReference type="Proteomes" id="UP000318081">
    <property type="component" value="Chromosome"/>
</dbReference>
<protein>
    <submittedName>
        <fullName evidence="1">Uncharacterized protein</fullName>
    </submittedName>
</protein>
<proteinExistence type="predicted"/>
<sequence>MSRTAVSRFALFEMPHGRNVGGQRLGAMDRNSNTNSTRRLRCTTRFTRIGHDDSLSHHRWLPMYSIGIIEGNRASHSAVNASGVGFQCCMRQASVCRLRPSRRAPSETRITQRRQAAKERGQIFAAWRLCVSPFQQVRQRTDQIVIPDAVSRKQRPDEIGWAQFERTNRSRDVRRWTTLRTGEEREPRNRPITRNRNWHCCQASVSSVNDTRHRVRANGFPLQYPLTRVFRCARWFCPILWKYGSNVCRLLVRQKSILRFREVPPPNRRTHWSHWAQIQTKSGNQMVLQDHDNDATA</sequence>
<evidence type="ECO:0000313" key="1">
    <source>
        <dbReference type="EMBL" id="QDV86052.1"/>
    </source>
</evidence>
<organism evidence="1 2">
    <name type="scientific">Stieleria magnilauensis</name>
    <dbReference type="NCBI Taxonomy" id="2527963"/>
    <lineage>
        <taxon>Bacteria</taxon>
        <taxon>Pseudomonadati</taxon>
        <taxon>Planctomycetota</taxon>
        <taxon>Planctomycetia</taxon>
        <taxon>Pirellulales</taxon>
        <taxon>Pirellulaceae</taxon>
        <taxon>Stieleria</taxon>
    </lineage>
</organism>
<dbReference type="EMBL" id="CP036432">
    <property type="protein sequence ID" value="QDV86052.1"/>
    <property type="molecule type" value="Genomic_DNA"/>
</dbReference>
<gene>
    <name evidence="1" type="ORF">TBK1r_50690</name>
</gene>